<dbReference type="PANTHER" id="PTHR30590:SF2">
    <property type="entry name" value="INNER MEMBRANE PROTEIN"/>
    <property type="match status" value="1"/>
</dbReference>
<evidence type="ECO:0000313" key="4">
    <source>
        <dbReference type="Proteomes" id="UP001519295"/>
    </source>
</evidence>
<dbReference type="EMBL" id="JAGINU010000001">
    <property type="protein sequence ID" value="MBP2370595.1"/>
    <property type="molecule type" value="Genomic_DNA"/>
</dbReference>
<proteinExistence type="predicted"/>
<dbReference type="Pfam" id="PF04235">
    <property type="entry name" value="DUF418"/>
    <property type="match status" value="1"/>
</dbReference>
<keyword evidence="1" id="KW-1133">Transmembrane helix</keyword>
<dbReference type="InterPro" id="IPR052529">
    <property type="entry name" value="Bact_Transport_Assoc"/>
</dbReference>
<feature type="domain" description="DUF418" evidence="2">
    <location>
        <begin position="210"/>
        <end position="374"/>
    </location>
</feature>
<evidence type="ECO:0000259" key="2">
    <source>
        <dbReference type="Pfam" id="PF04235"/>
    </source>
</evidence>
<feature type="transmembrane region" description="Helical" evidence="1">
    <location>
        <begin position="104"/>
        <end position="132"/>
    </location>
</feature>
<protein>
    <submittedName>
        <fullName evidence="3">Membrane protein YeiB</fullName>
    </submittedName>
</protein>
<gene>
    <name evidence="3" type="ORF">JOF36_006291</name>
</gene>
<sequence length="380" mass="39057">MSAPPTRLPGTDRALAPDLARGAMLALIALAHAQVLTGRGLAPPPGAAPVVDGVTQALLTLLVDSRAYPMFAALFGYGLVQLLRRREPVIGTDGARRLLRRRGLWLVVFGIAHTVLLFTGDILAAYGILAVLLAGMLDGPGRRLLVAASIAAVAGSLAYGAVLAMPDPTDGVDTPADPLTSALIRVAVFPVLTPLNAIMAAAPVLVGVWAARRGVLTDPARHRVLLRRVAVTGIAIAVIGALPQAARTTGLWAPDFSGAFAAGALHTATGYAGGLGYAAAIGLLAAYLTTRSRSGRGTAALVACGRRSLSCYLAQSVAWLLLFEPYLLDLGGTVGPAGASVIGLMVWAITVGVAVLAERAGRPGPAESLLRRLVEPRPDR</sequence>
<organism evidence="3 4">
    <name type="scientific">Pseudonocardia parietis</name>
    <dbReference type="NCBI Taxonomy" id="570936"/>
    <lineage>
        <taxon>Bacteria</taxon>
        <taxon>Bacillati</taxon>
        <taxon>Actinomycetota</taxon>
        <taxon>Actinomycetes</taxon>
        <taxon>Pseudonocardiales</taxon>
        <taxon>Pseudonocardiaceae</taxon>
        <taxon>Pseudonocardia</taxon>
    </lineage>
</organism>
<evidence type="ECO:0000256" key="1">
    <source>
        <dbReference type="SAM" id="Phobius"/>
    </source>
</evidence>
<feature type="transmembrane region" description="Helical" evidence="1">
    <location>
        <begin position="182"/>
        <end position="208"/>
    </location>
</feature>
<keyword evidence="1" id="KW-0812">Transmembrane</keyword>
<dbReference type="PANTHER" id="PTHR30590">
    <property type="entry name" value="INNER MEMBRANE PROTEIN"/>
    <property type="match status" value="1"/>
</dbReference>
<feature type="transmembrane region" description="Helical" evidence="1">
    <location>
        <begin position="229"/>
        <end position="246"/>
    </location>
</feature>
<dbReference type="InterPro" id="IPR007349">
    <property type="entry name" value="DUF418"/>
</dbReference>
<dbReference type="Proteomes" id="UP001519295">
    <property type="component" value="Unassembled WGS sequence"/>
</dbReference>
<feature type="transmembrane region" description="Helical" evidence="1">
    <location>
        <begin position="144"/>
        <end position="162"/>
    </location>
</feature>
<comment type="caution">
    <text evidence="3">The sequence shown here is derived from an EMBL/GenBank/DDBJ whole genome shotgun (WGS) entry which is preliminary data.</text>
</comment>
<reference evidence="3 4" key="1">
    <citation type="submission" date="2021-03" db="EMBL/GenBank/DDBJ databases">
        <title>Sequencing the genomes of 1000 actinobacteria strains.</title>
        <authorList>
            <person name="Klenk H.-P."/>
        </authorList>
    </citation>
    <scope>NUCLEOTIDE SEQUENCE [LARGE SCALE GENOMIC DNA]</scope>
    <source>
        <strain evidence="3 4">DSM 45256</strain>
    </source>
</reference>
<dbReference type="RefSeq" id="WP_210033991.1">
    <property type="nucleotide sequence ID" value="NZ_JAGINU010000001.1"/>
</dbReference>
<evidence type="ECO:0000313" key="3">
    <source>
        <dbReference type="EMBL" id="MBP2370595.1"/>
    </source>
</evidence>
<keyword evidence="4" id="KW-1185">Reference proteome</keyword>
<accession>A0ABS4W311</accession>
<keyword evidence="1" id="KW-0472">Membrane</keyword>
<feature type="transmembrane region" description="Helical" evidence="1">
    <location>
        <begin position="309"/>
        <end position="328"/>
    </location>
</feature>
<feature type="transmembrane region" description="Helical" evidence="1">
    <location>
        <begin position="334"/>
        <end position="357"/>
    </location>
</feature>
<feature type="transmembrane region" description="Helical" evidence="1">
    <location>
        <begin position="258"/>
        <end position="288"/>
    </location>
</feature>
<name>A0ABS4W311_9PSEU</name>